<protein>
    <recommendedName>
        <fullName evidence="13 16">Ferrous iron transport protein B</fullName>
    </recommendedName>
</protein>
<feature type="transmembrane region" description="Helical" evidence="16">
    <location>
        <begin position="271"/>
        <end position="289"/>
    </location>
</feature>
<keyword evidence="8 16" id="KW-1133">Transmembrane helix</keyword>
<feature type="transmembrane region" description="Helical" evidence="16">
    <location>
        <begin position="375"/>
        <end position="397"/>
    </location>
</feature>
<comment type="similarity">
    <text evidence="16">Belongs to the TRAFAC class TrmE-Era-EngA-EngB-Septin-like GTPase superfamily. FeoB GTPase (TC 9.A.8) family.</text>
</comment>
<dbReference type="InterPro" id="IPR011640">
    <property type="entry name" value="Fe2_transport_prot_B_C"/>
</dbReference>
<dbReference type="FunFam" id="3.40.50.300:FF:000426">
    <property type="entry name" value="Ferrous iron transport protein B"/>
    <property type="match status" value="1"/>
</dbReference>
<dbReference type="AlphaFoldDB" id="A0A1M4SMF2"/>
<evidence type="ECO:0000256" key="16">
    <source>
        <dbReference type="RuleBase" id="RU362098"/>
    </source>
</evidence>
<reference evidence="18" key="1">
    <citation type="submission" date="2016-11" db="EMBL/GenBank/DDBJ databases">
        <authorList>
            <person name="Varghese N."/>
            <person name="Submissions S."/>
        </authorList>
    </citation>
    <scope>NUCLEOTIDE SEQUENCE [LARGE SCALE GENOMIC DNA]</scope>
    <source>
        <strain evidence="18">DSM 16785</strain>
    </source>
</reference>
<dbReference type="InterPro" id="IPR027417">
    <property type="entry name" value="P-loop_NTPase"/>
</dbReference>
<evidence type="ECO:0000256" key="14">
    <source>
        <dbReference type="PIRSR" id="PIRSR603373-1"/>
    </source>
</evidence>
<evidence type="ECO:0000313" key="19">
    <source>
        <dbReference type="Proteomes" id="UP000184334"/>
    </source>
</evidence>
<proteinExistence type="inferred from homology"/>
<keyword evidence="15" id="KW-0460">Magnesium</keyword>
<dbReference type="Gene3D" id="3.40.50.300">
    <property type="entry name" value="P-loop containing nucleotide triphosphate hydrolases"/>
    <property type="match status" value="1"/>
</dbReference>
<evidence type="ECO:0000256" key="9">
    <source>
        <dbReference type="ARBA" id="ARBA00023004"/>
    </source>
</evidence>
<dbReference type="InterPro" id="IPR011642">
    <property type="entry name" value="Gate_dom"/>
</dbReference>
<dbReference type="EMBL" id="FQUI01000002">
    <property type="protein sequence ID" value="SHE33391.1"/>
    <property type="molecule type" value="Genomic_DNA"/>
</dbReference>
<evidence type="ECO:0000256" key="5">
    <source>
        <dbReference type="ARBA" id="ARBA00022519"/>
    </source>
</evidence>
<feature type="transmembrane region" description="Helical" evidence="16">
    <location>
        <begin position="409"/>
        <end position="433"/>
    </location>
</feature>
<dbReference type="STRING" id="1122195.SAMN02745164_00236"/>
<organism evidence="18 19">
    <name type="scientific">Marinitoga hydrogenitolerans (strain DSM 16785 / JCM 12826 / AT1271)</name>
    <dbReference type="NCBI Taxonomy" id="1122195"/>
    <lineage>
        <taxon>Bacteria</taxon>
        <taxon>Thermotogati</taxon>
        <taxon>Thermotogota</taxon>
        <taxon>Thermotogae</taxon>
        <taxon>Petrotogales</taxon>
        <taxon>Petrotogaceae</taxon>
        <taxon>Marinitoga</taxon>
    </lineage>
</organism>
<dbReference type="GO" id="GO:0015093">
    <property type="term" value="F:ferrous iron transmembrane transporter activity"/>
    <property type="evidence" value="ECO:0007669"/>
    <property type="project" value="UniProtKB-UniRule"/>
</dbReference>
<dbReference type="InterPro" id="IPR050860">
    <property type="entry name" value="FeoB_GTPase"/>
</dbReference>
<dbReference type="Pfam" id="PF07664">
    <property type="entry name" value="FeoB_C"/>
    <property type="match status" value="1"/>
</dbReference>
<evidence type="ECO:0000256" key="1">
    <source>
        <dbReference type="ARBA" id="ARBA00004429"/>
    </source>
</evidence>
<keyword evidence="6 16" id="KW-0812">Transmembrane</keyword>
<evidence type="ECO:0000256" key="7">
    <source>
        <dbReference type="ARBA" id="ARBA00022741"/>
    </source>
</evidence>
<keyword evidence="12 16" id="KW-0472">Membrane</keyword>
<feature type="domain" description="FeoB-type G" evidence="17">
    <location>
        <begin position="2"/>
        <end position="164"/>
    </location>
</feature>
<feature type="transmembrane region" description="Helical" evidence="16">
    <location>
        <begin position="628"/>
        <end position="648"/>
    </location>
</feature>
<keyword evidence="15" id="KW-0479">Metal-binding</keyword>
<sequence length="649" mass="73408">MTFEIAIIGNPNVGKTSIFNIITGSRQYIANWPGVTVEKKVGSFKYKGHHFKLVDLPGIYTLSAQSDDEKVARDYLINESPDAVVVVADSLNLERSMYLLMQILDMNLPVILAINSIDEAQAKGKIINPSFISKTLNIPVVLTSAKKNIGVDVLLEAIHKTAEKKNDPVRSFIYPEPISEFLKYFSKKIEKYDFFKSYDKNWLAIYYLEFGNKNFHYPEELVQEISSKFDINKLKSEFMNWKFNFIATIIKSSVVEEGRSWAMRDILDHVMTHKILGLLIYIVALYFVFSLTFNIASPLSDLIDIGFSYLGNLIDGKIEIPWMNSLIVDGIIGGVGGVLIFLPQLFVLFFFMGFLEESGYLPRAAFLVDKLVRKFGLSGRSFMSIILGFGCSVPAIMSTKTIANKKERMALVLSIPFASCSARLPVYILLISAFFDKNAATVLLLVYISSIILVLLSAKILQIFFIKGEEVPFTIELPRFRMPTFRNLALYSWNRGKHFLEKAGGIILIATIFIWLLSYFPNNNDIAHSYAAYLGRLFEPITLHLGWNWQTNISLIFGAVAKEVVASSYMAILNVGEESITYALQNILSQRSALALIFFVLAYIPCFATLGVIKQETNSWKWVFFELFYTLIIAYLIANFVYLIGGIFL</sequence>
<dbReference type="NCBIfam" id="TIGR00437">
    <property type="entry name" value="feoB"/>
    <property type="match status" value="1"/>
</dbReference>
<keyword evidence="9 16" id="KW-0408">Iron</keyword>
<feature type="binding site" evidence="14">
    <location>
        <begin position="55"/>
        <end position="58"/>
    </location>
    <ligand>
        <name>GTP</name>
        <dbReference type="ChEBI" id="CHEBI:37565"/>
        <label>1</label>
    </ligand>
</feature>
<evidence type="ECO:0000256" key="8">
    <source>
        <dbReference type="ARBA" id="ARBA00022989"/>
    </source>
</evidence>
<dbReference type="GO" id="GO:0005886">
    <property type="term" value="C:plasma membrane"/>
    <property type="evidence" value="ECO:0007669"/>
    <property type="project" value="UniProtKB-SubCell"/>
</dbReference>
<name>A0A1M4SMF2_MARH1</name>
<dbReference type="NCBIfam" id="TIGR00231">
    <property type="entry name" value="small_GTP"/>
    <property type="match status" value="1"/>
</dbReference>
<evidence type="ECO:0000256" key="6">
    <source>
        <dbReference type="ARBA" id="ARBA00022692"/>
    </source>
</evidence>
<feature type="transmembrane region" description="Helical" evidence="16">
    <location>
        <begin position="503"/>
        <end position="520"/>
    </location>
</feature>
<feature type="transmembrane region" description="Helical" evidence="16">
    <location>
        <begin position="439"/>
        <end position="458"/>
    </location>
</feature>
<dbReference type="InterPro" id="IPR003373">
    <property type="entry name" value="Fe2_transport_prot-B"/>
</dbReference>
<feature type="transmembrane region" description="Helical" evidence="16">
    <location>
        <begin position="593"/>
        <end position="613"/>
    </location>
</feature>
<keyword evidence="3" id="KW-1003">Cell membrane</keyword>
<keyword evidence="7 14" id="KW-0547">Nucleotide-binding</keyword>
<evidence type="ECO:0000256" key="15">
    <source>
        <dbReference type="PIRSR" id="PIRSR603373-2"/>
    </source>
</evidence>
<evidence type="ECO:0000256" key="10">
    <source>
        <dbReference type="ARBA" id="ARBA00023065"/>
    </source>
</evidence>
<feature type="binding site" evidence="15">
    <location>
        <position position="20"/>
    </location>
    <ligand>
        <name>Mg(2+)</name>
        <dbReference type="ChEBI" id="CHEBI:18420"/>
        <label>2</label>
    </ligand>
</feature>
<dbReference type="CDD" id="cd01879">
    <property type="entry name" value="FeoB"/>
    <property type="match status" value="1"/>
</dbReference>
<feature type="binding site" evidence="14">
    <location>
        <begin position="34"/>
        <end position="38"/>
    </location>
    <ligand>
        <name>GTP</name>
        <dbReference type="ChEBI" id="CHEBI:37565"/>
        <label>1</label>
    </ligand>
</feature>
<evidence type="ECO:0000313" key="18">
    <source>
        <dbReference type="EMBL" id="SHE33391.1"/>
    </source>
</evidence>
<comment type="function">
    <text evidence="16">Probable transporter of a GTP-driven Fe(2+) uptake system.</text>
</comment>
<keyword evidence="5" id="KW-0997">Cell inner membrane</keyword>
<dbReference type="InterPro" id="IPR006073">
    <property type="entry name" value="GTP-bd"/>
</dbReference>
<evidence type="ECO:0000256" key="13">
    <source>
        <dbReference type="NCBIfam" id="TIGR00437"/>
    </source>
</evidence>
<evidence type="ECO:0000256" key="12">
    <source>
        <dbReference type="ARBA" id="ARBA00023136"/>
    </source>
</evidence>
<dbReference type="InterPro" id="IPR030389">
    <property type="entry name" value="G_FEOB_dom"/>
</dbReference>
<keyword evidence="4 16" id="KW-0410">Iron transport</keyword>
<feature type="binding site" evidence="14">
    <location>
        <begin position="9"/>
        <end position="16"/>
    </location>
    <ligand>
        <name>GTP</name>
        <dbReference type="ChEBI" id="CHEBI:37565"/>
        <label>1</label>
    </ligand>
</feature>
<feature type="binding site" evidence="14">
    <location>
        <begin position="115"/>
        <end position="118"/>
    </location>
    <ligand>
        <name>GTP</name>
        <dbReference type="ChEBI" id="CHEBI:37565"/>
        <label>1</label>
    </ligand>
</feature>
<dbReference type="PRINTS" id="PR00326">
    <property type="entry name" value="GTP1OBG"/>
</dbReference>
<gene>
    <name evidence="18" type="ORF">SAMN02745164_00236</name>
</gene>
<keyword evidence="19" id="KW-1185">Reference proteome</keyword>
<keyword evidence="10" id="KW-0406">Ion transport</keyword>
<comment type="caution">
    <text evidence="18">The sequence shown here is derived from an EMBL/GenBank/DDBJ whole genome shotgun (WGS) entry which is preliminary data.</text>
</comment>
<dbReference type="SUPFAM" id="SSF52540">
    <property type="entry name" value="P-loop containing nucleoside triphosphate hydrolases"/>
    <property type="match status" value="1"/>
</dbReference>
<feature type="transmembrane region" description="Helical" evidence="16">
    <location>
        <begin position="326"/>
        <end position="355"/>
    </location>
</feature>
<dbReference type="RefSeq" id="WP_072862569.1">
    <property type="nucleotide sequence ID" value="NZ_FQUI01000002.1"/>
</dbReference>
<dbReference type="PANTHER" id="PTHR43185">
    <property type="entry name" value="FERROUS IRON TRANSPORT PROTEIN B"/>
    <property type="match status" value="1"/>
</dbReference>
<evidence type="ECO:0000256" key="11">
    <source>
        <dbReference type="ARBA" id="ARBA00023134"/>
    </source>
</evidence>
<dbReference type="Proteomes" id="UP000184334">
    <property type="component" value="Unassembled WGS sequence"/>
</dbReference>
<comment type="subcellular location">
    <subcellularLocation>
        <location evidence="1 16">Cell inner membrane</location>
        <topology evidence="1 16">Multi-pass membrane protein</topology>
    </subcellularLocation>
</comment>
<keyword evidence="2 16" id="KW-0813">Transport</keyword>
<feature type="binding site" evidence="15">
    <location>
        <position position="23"/>
    </location>
    <ligand>
        <name>Mg(2+)</name>
        <dbReference type="ChEBI" id="CHEBI:18420"/>
        <label>2</label>
    </ligand>
</feature>
<dbReference type="Pfam" id="PF02421">
    <property type="entry name" value="FeoB_N"/>
    <property type="match status" value="1"/>
</dbReference>
<keyword evidence="11 14" id="KW-0342">GTP-binding</keyword>
<evidence type="ECO:0000256" key="2">
    <source>
        <dbReference type="ARBA" id="ARBA00022448"/>
    </source>
</evidence>
<evidence type="ECO:0000256" key="4">
    <source>
        <dbReference type="ARBA" id="ARBA00022496"/>
    </source>
</evidence>
<evidence type="ECO:0000259" key="17">
    <source>
        <dbReference type="PROSITE" id="PS51711"/>
    </source>
</evidence>
<dbReference type="PROSITE" id="PS51711">
    <property type="entry name" value="G_FEOB"/>
    <property type="match status" value="1"/>
</dbReference>
<feature type="binding site" evidence="15">
    <location>
        <position position="24"/>
    </location>
    <ligand>
        <name>Mg(2+)</name>
        <dbReference type="ChEBI" id="CHEBI:18420"/>
        <label>2</label>
    </ligand>
</feature>
<dbReference type="InterPro" id="IPR005225">
    <property type="entry name" value="Small_GTP-bd"/>
</dbReference>
<dbReference type="OrthoDB" id="9809127at2"/>
<dbReference type="Pfam" id="PF07670">
    <property type="entry name" value="Gate"/>
    <property type="match status" value="2"/>
</dbReference>
<dbReference type="PANTHER" id="PTHR43185:SF1">
    <property type="entry name" value="FE(2+) TRANSPORTER FEOB"/>
    <property type="match status" value="1"/>
</dbReference>
<dbReference type="GO" id="GO:0046872">
    <property type="term" value="F:metal ion binding"/>
    <property type="evidence" value="ECO:0007669"/>
    <property type="project" value="UniProtKB-KW"/>
</dbReference>
<evidence type="ECO:0000256" key="3">
    <source>
        <dbReference type="ARBA" id="ARBA00022475"/>
    </source>
</evidence>
<accession>A0A1M4SMF2</accession>
<dbReference type="GO" id="GO:0005525">
    <property type="term" value="F:GTP binding"/>
    <property type="evidence" value="ECO:0007669"/>
    <property type="project" value="UniProtKB-KW"/>
</dbReference>